<dbReference type="Proteomes" id="UP000694845">
    <property type="component" value="Unplaced"/>
</dbReference>
<proteinExistence type="predicted"/>
<reference evidence="9" key="1">
    <citation type="submission" date="2025-08" db="UniProtKB">
        <authorList>
            <consortium name="RefSeq"/>
        </authorList>
    </citation>
    <scope>IDENTIFICATION</scope>
</reference>
<dbReference type="InterPro" id="IPR011598">
    <property type="entry name" value="bHLH_dom"/>
</dbReference>
<evidence type="ECO:0000256" key="5">
    <source>
        <dbReference type="ARBA" id="ARBA00023242"/>
    </source>
</evidence>
<feature type="compositionally biased region" description="Polar residues" evidence="6">
    <location>
        <begin position="51"/>
        <end position="60"/>
    </location>
</feature>
<dbReference type="GO" id="GO:0005634">
    <property type="term" value="C:nucleus"/>
    <property type="evidence" value="ECO:0007669"/>
    <property type="project" value="UniProtKB-SubCell"/>
</dbReference>
<evidence type="ECO:0000313" key="9">
    <source>
        <dbReference type="RefSeq" id="XP_022107130.1"/>
    </source>
</evidence>
<feature type="region of interest" description="Disordered" evidence="6">
    <location>
        <begin position="173"/>
        <end position="200"/>
    </location>
</feature>
<feature type="compositionally biased region" description="Gly residues" evidence="6">
    <location>
        <begin position="69"/>
        <end position="82"/>
    </location>
</feature>
<dbReference type="RefSeq" id="XP_022107130.1">
    <property type="nucleotide sequence ID" value="XM_022251438.1"/>
</dbReference>
<dbReference type="PROSITE" id="PS50888">
    <property type="entry name" value="BHLH"/>
    <property type="match status" value="1"/>
</dbReference>
<name>A0A8B7ZQH1_ACAPL</name>
<dbReference type="Pfam" id="PF00010">
    <property type="entry name" value="HLH"/>
    <property type="match status" value="1"/>
</dbReference>
<feature type="domain" description="BHLH" evidence="7">
    <location>
        <begin position="92"/>
        <end position="144"/>
    </location>
</feature>
<keyword evidence="8" id="KW-1185">Reference proteome</keyword>
<dbReference type="GO" id="GO:0000977">
    <property type="term" value="F:RNA polymerase II transcription regulatory region sequence-specific DNA binding"/>
    <property type="evidence" value="ECO:0007669"/>
    <property type="project" value="TreeGrafter"/>
</dbReference>
<dbReference type="FunFam" id="4.10.280.10:FF:000010">
    <property type="entry name" value="Scleraxis bHLH transcription factor"/>
    <property type="match status" value="1"/>
</dbReference>
<evidence type="ECO:0000256" key="3">
    <source>
        <dbReference type="ARBA" id="ARBA00023125"/>
    </source>
</evidence>
<gene>
    <name evidence="9" type="primary">LOC110988162</name>
</gene>
<dbReference type="SUPFAM" id="SSF47459">
    <property type="entry name" value="HLH, helix-loop-helix DNA-binding domain"/>
    <property type="match status" value="1"/>
</dbReference>
<dbReference type="InterPro" id="IPR050283">
    <property type="entry name" value="E-box_TF_Regulators"/>
</dbReference>
<keyword evidence="5" id="KW-0539">Nucleus</keyword>
<dbReference type="GO" id="GO:0046983">
    <property type="term" value="F:protein dimerization activity"/>
    <property type="evidence" value="ECO:0007669"/>
    <property type="project" value="InterPro"/>
</dbReference>
<dbReference type="PANTHER" id="PTHR23349:SF72">
    <property type="entry name" value="HLH54F"/>
    <property type="match status" value="1"/>
</dbReference>
<dbReference type="Gene3D" id="4.10.280.10">
    <property type="entry name" value="Helix-loop-helix DNA-binding domain"/>
    <property type="match status" value="1"/>
</dbReference>
<comment type="subcellular location">
    <subcellularLocation>
        <location evidence="1">Nucleus</location>
    </subcellularLocation>
</comment>
<keyword evidence="3" id="KW-0238">DNA-binding</keyword>
<dbReference type="OrthoDB" id="6233288at2759"/>
<evidence type="ECO:0000256" key="2">
    <source>
        <dbReference type="ARBA" id="ARBA00023015"/>
    </source>
</evidence>
<dbReference type="GO" id="GO:0000981">
    <property type="term" value="F:DNA-binding transcription factor activity, RNA polymerase II-specific"/>
    <property type="evidence" value="ECO:0007669"/>
    <property type="project" value="TreeGrafter"/>
</dbReference>
<dbReference type="AlphaFoldDB" id="A0A8B7ZQH1"/>
<evidence type="ECO:0000256" key="6">
    <source>
        <dbReference type="SAM" id="MobiDB-lite"/>
    </source>
</evidence>
<dbReference type="InterPro" id="IPR036638">
    <property type="entry name" value="HLH_DNA-bd_sf"/>
</dbReference>
<evidence type="ECO:0000313" key="8">
    <source>
        <dbReference type="Proteomes" id="UP000694845"/>
    </source>
</evidence>
<dbReference type="OMA" id="WPFAISS"/>
<dbReference type="PANTHER" id="PTHR23349">
    <property type="entry name" value="BASIC HELIX-LOOP-HELIX TRANSCRIPTION FACTOR, TWIST"/>
    <property type="match status" value="1"/>
</dbReference>
<organism evidence="8 9">
    <name type="scientific">Acanthaster planci</name>
    <name type="common">Crown-of-thorns starfish</name>
    <dbReference type="NCBI Taxonomy" id="133434"/>
    <lineage>
        <taxon>Eukaryota</taxon>
        <taxon>Metazoa</taxon>
        <taxon>Echinodermata</taxon>
        <taxon>Eleutherozoa</taxon>
        <taxon>Asterozoa</taxon>
        <taxon>Asteroidea</taxon>
        <taxon>Valvatacea</taxon>
        <taxon>Valvatida</taxon>
        <taxon>Acanthasteridae</taxon>
        <taxon>Acanthaster</taxon>
    </lineage>
</organism>
<keyword evidence="4" id="KW-0804">Transcription</keyword>
<evidence type="ECO:0000256" key="1">
    <source>
        <dbReference type="ARBA" id="ARBA00004123"/>
    </source>
</evidence>
<dbReference type="GeneID" id="110988162"/>
<dbReference type="SMART" id="SM00353">
    <property type="entry name" value="HLH"/>
    <property type="match status" value="1"/>
</dbReference>
<keyword evidence="2" id="KW-0805">Transcription regulation</keyword>
<evidence type="ECO:0000256" key="4">
    <source>
        <dbReference type="ARBA" id="ARBA00023163"/>
    </source>
</evidence>
<feature type="region of interest" description="Disordered" evidence="6">
    <location>
        <begin position="47"/>
        <end position="103"/>
    </location>
</feature>
<sequence length="200" mass="22009">MIRLQDRFITKQETCIDLNNNSKGNSKMKEEVLRLNTPTDVAGIVLHSPGASCSRTTPQRGKSCKRRGGSVGAGGGSSGRRGSGARAPIKPMQRHAANARERSRMRVLSKAFSRLKTSLPWVPPDTKLSKLDTLRLASSYISHLRKILEDDTLDSTMVHPLNLTWPFAISSRPITTDDTSEECDKEVRSDTTSDVMSESP</sequence>
<dbReference type="KEGG" id="aplc:110988162"/>
<dbReference type="GO" id="GO:0032502">
    <property type="term" value="P:developmental process"/>
    <property type="evidence" value="ECO:0007669"/>
    <property type="project" value="TreeGrafter"/>
</dbReference>
<evidence type="ECO:0000259" key="7">
    <source>
        <dbReference type="PROSITE" id="PS50888"/>
    </source>
</evidence>
<protein>
    <submittedName>
        <fullName evidence="9">Musculin-like</fullName>
    </submittedName>
</protein>
<accession>A0A8B7ZQH1</accession>